<evidence type="ECO:0000256" key="1">
    <source>
        <dbReference type="SAM" id="MobiDB-lite"/>
    </source>
</evidence>
<feature type="region of interest" description="Disordered" evidence="1">
    <location>
        <begin position="1"/>
        <end position="21"/>
    </location>
</feature>
<keyword evidence="2" id="KW-1133">Transmembrane helix</keyword>
<keyword evidence="4" id="KW-1185">Reference proteome</keyword>
<feature type="transmembrane region" description="Helical" evidence="2">
    <location>
        <begin position="81"/>
        <end position="104"/>
    </location>
</feature>
<sequence>MEPPPAYEEKPEDRATTSSQPACNIAAHLAVPPPRYNDALSAPTTMPVGAGPAVIPIYLEQPPPSPRVPRRRDDEFSAWKLIIVIGASLAFLIFIAVIGIWISFAMRR</sequence>
<keyword evidence="2" id="KW-0812">Transmembrane</keyword>
<keyword evidence="2" id="KW-0472">Membrane</keyword>
<evidence type="ECO:0000256" key="2">
    <source>
        <dbReference type="SAM" id="Phobius"/>
    </source>
</evidence>
<accession>A0AAV5WFF4</accession>
<gene>
    <name evidence="3" type="ORF">PFISCL1PPCAC_21953</name>
</gene>
<dbReference type="Proteomes" id="UP001432322">
    <property type="component" value="Unassembled WGS sequence"/>
</dbReference>
<proteinExistence type="predicted"/>
<name>A0AAV5WFF4_9BILA</name>
<dbReference type="EMBL" id="BTSY01000005">
    <property type="protein sequence ID" value="GMT30656.1"/>
    <property type="molecule type" value="Genomic_DNA"/>
</dbReference>
<evidence type="ECO:0000313" key="4">
    <source>
        <dbReference type="Proteomes" id="UP001432322"/>
    </source>
</evidence>
<comment type="caution">
    <text evidence="3">The sequence shown here is derived from an EMBL/GenBank/DDBJ whole genome shotgun (WGS) entry which is preliminary data.</text>
</comment>
<evidence type="ECO:0000313" key="3">
    <source>
        <dbReference type="EMBL" id="GMT30656.1"/>
    </source>
</evidence>
<reference evidence="3" key="1">
    <citation type="submission" date="2023-10" db="EMBL/GenBank/DDBJ databases">
        <title>Genome assembly of Pristionchus species.</title>
        <authorList>
            <person name="Yoshida K."/>
            <person name="Sommer R.J."/>
        </authorList>
    </citation>
    <scope>NUCLEOTIDE SEQUENCE</scope>
    <source>
        <strain evidence="3">RS5133</strain>
    </source>
</reference>
<protein>
    <submittedName>
        <fullName evidence="3">Uncharacterized protein</fullName>
    </submittedName>
</protein>
<dbReference type="AlphaFoldDB" id="A0AAV5WFF4"/>
<organism evidence="3 4">
    <name type="scientific">Pristionchus fissidentatus</name>
    <dbReference type="NCBI Taxonomy" id="1538716"/>
    <lineage>
        <taxon>Eukaryota</taxon>
        <taxon>Metazoa</taxon>
        <taxon>Ecdysozoa</taxon>
        <taxon>Nematoda</taxon>
        <taxon>Chromadorea</taxon>
        <taxon>Rhabditida</taxon>
        <taxon>Rhabditina</taxon>
        <taxon>Diplogasteromorpha</taxon>
        <taxon>Diplogasteroidea</taxon>
        <taxon>Neodiplogasteridae</taxon>
        <taxon>Pristionchus</taxon>
    </lineage>
</organism>